<accession>A0A031JY21</accession>
<dbReference type="AlphaFoldDB" id="A0A031JY21"/>
<evidence type="ECO:0000313" key="2">
    <source>
        <dbReference type="EMBL" id="EZP81815.1"/>
    </source>
</evidence>
<reference evidence="2 3" key="1">
    <citation type="submission" date="2014-03" db="EMBL/GenBank/DDBJ databases">
        <title>Whole genome sequence of Novosphingobium resinovorum KF1.</title>
        <authorList>
            <person name="Gan H.M."/>
            <person name="Gan H.Y."/>
            <person name="Chew T.H."/>
            <person name="Savka M.A."/>
        </authorList>
    </citation>
    <scope>NUCLEOTIDE SEQUENCE [LARGE SCALE GENOMIC DNA]</scope>
    <source>
        <strain evidence="2 3">KF1</strain>
    </source>
</reference>
<feature type="compositionally biased region" description="Basic and acidic residues" evidence="1">
    <location>
        <begin position="57"/>
        <end position="92"/>
    </location>
</feature>
<name>A0A031JY21_9SPHN</name>
<gene>
    <name evidence="2" type="ORF">BV97_02473</name>
</gene>
<organism evidence="2 3">
    <name type="scientific">Novosphingobium resinovorum</name>
    <dbReference type="NCBI Taxonomy" id="158500"/>
    <lineage>
        <taxon>Bacteria</taxon>
        <taxon>Pseudomonadati</taxon>
        <taxon>Pseudomonadota</taxon>
        <taxon>Alphaproteobacteria</taxon>
        <taxon>Sphingomonadales</taxon>
        <taxon>Sphingomonadaceae</taxon>
        <taxon>Novosphingobium</taxon>
    </lineage>
</organism>
<protein>
    <submittedName>
        <fullName evidence="2">Uncharacterized protein</fullName>
    </submittedName>
</protein>
<evidence type="ECO:0000256" key="1">
    <source>
        <dbReference type="SAM" id="MobiDB-lite"/>
    </source>
</evidence>
<proteinExistence type="predicted"/>
<feature type="region of interest" description="Disordered" evidence="1">
    <location>
        <begin position="46"/>
        <end position="92"/>
    </location>
</feature>
<dbReference type="Proteomes" id="UP000024329">
    <property type="component" value="Unassembled WGS sequence"/>
</dbReference>
<dbReference type="EMBL" id="JFYZ01000011">
    <property type="protein sequence ID" value="EZP81815.1"/>
    <property type="molecule type" value="Genomic_DNA"/>
</dbReference>
<comment type="caution">
    <text evidence="2">The sequence shown here is derived from an EMBL/GenBank/DDBJ whole genome shotgun (WGS) entry which is preliminary data.</text>
</comment>
<sequence length="92" mass="9977">MEAQKAGDPRYEILVERDDGSERPAGLRVAQPQPMLACRIGDDDMASVDSSQVGEQPAERARIDRGSGREPLRCGVQDDRDGGQLGAPDDRL</sequence>
<evidence type="ECO:0000313" key="3">
    <source>
        <dbReference type="Proteomes" id="UP000024329"/>
    </source>
</evidence>